<gene>
    <name evidence="1" type="ORF">JIV24_01220</name>
</gene>
<comment type="caution">
    <text evidence="1">The sequence shown here is derived from an EMBL/GenBank/DDBJ whole genome shotgun (WGS) entry which is preliminary data.</text>
</comment>
<dbReference type="Proteomes" id="UP000605676">
    <property type="component" value="Unassembled WGS sequence"/>
</dbReference>
<reference evidence="1 2" key="1">
    <citation type="submission" date="2021-01" db="EMBL/GenBank/DDBJ databases">
        <title>Carboxyliciviraga sp.nov., isolated from coastal sediments.</title>
        <authorList>
            <person name="Lu D."/>
            <person name="Zhang T."/>
        </authorList>
    </citation>
    <scope>NUCLEOTIDE SEQUENCE [LARGE SCALE GENOMIC DNA]</scope>
    <source>
        <strain evidence="1 2">N1Y132</strain>
    </source>
</reference>
<dbReference type="EMBL" id="JAENRR010000002">
    <property type="protein sequence ID" value="MBK3515940.1"/>
    <property type="molecule type" value="Genomic_DNA"/>
</dbReference>
<accession>A0ABS1HEP9</accession>
<dbReference type="RefSeq" id="WP_200463172.1">
    <property type="nucleotide sequence ID" value="NZ_JAENRR010000002.1"/>
</dbReference>
<organism evidence="1 2">
    <name type="scientific">Carboxylicivirga marina</name>
    <dbReference type="NCBI Taxonomy" id="2800988"/>
    <lineage>
        <taxon>Bacteria</taxon>
        <taxon>Pseudomonadati</taxon>
        <taxon>Bacteroidota</taxon>
        <taxon>Bacteroidia</taxon>
        <taxon>Marinilabiliales</taxon>
        <taxon>Marinilabiliaceae</taxon>
        <taxon>Carboxylicivirga</taxon>
    </lineage>
</organism>
<protein>
    <submittedName>
        <fullName evidence="1">Uncharacterized protein</fullName>
    </submittedName>
</protein>
<evidence type="ECO:0000313" key="1">
    <source>
        <dbReference type="EMBL" id="MBK3515940.1"/>
    </source>
</evidence>
<evidence type="ECO:0000313" key="2">
    <source>
        <dbReference type="Proteomes" id="UP000605676"/>
    </source>
</evidence>
<keyword evidence="2" id="KW-1185">Reference proteome</keyword>
<sequence>MKESTKRDFVTQMIELLQDEKETLVLKGYKADVKITELGESKKACDLAELQQQKAHAAAKDATKVANDTLDVAYRAASDTADLLSGLLGKDNEIVKKMRKFRN</sequence>
<name>A0ABS1HEP9_9BACT</name>
<proteinExistence type="predicted"/>